<reference evidence="2 3" key="1">
    <citation type="submission" date="2018-08" db="EMBL/GenBank/DDBJ databases">
        <title>Complete genome of the Arcobacter skirrowii type strain LMG 6621.</title>
        <authorList>
            <person name="Miller W.G."/>
            <person name="Yee E."/>
            <person name="Bono J.L."/>
        </authorList>
    </citation>
    <scope>NUCLEOTIDE SEQUENCE [LARGE SCALE GENOMIC DNA]</scope>
    <source>
        <strain evidence="2 3">CCUG 10374</strain>
    </source>
</reference>
<keyword evidence="1" id="KW-1133">Transmembrane helix</keyword>
<evidence type="ECO:0000256" key="1">
    <source>
        <dbReference type="SAM" id="Phobius"/>
    </source>
</evidence>
<feature type="transmembrane region" description="Helical" evidence="1">
    <location>
        <begin position="14"/>
        <end position="34"/>
    </location>
</feature>
<protein>
    <submittedName>
        <fullName evidence="2">Membrane protein</fullName>
    </submittedName>
</protein>
<evidence type="ECO:0000313" key="2">
    <source>
        <dbReference type="EMBL" id="AXX84528.1"/>
    </source>
</evidence>
<feature type="transmembrane region" description="Helical" evidence="1">
    <location>
        <begin position="40"/>
        <end position="62"/>
    </location>
</feature>
<keyword evidence="1" id="KW-0472">Membrane</keyword>
<name>A0AAD0SLX1_9BACT</name>
<keyword evidence="1" id="KW-0812">Transmembrane</keyword>
<proteinExistence type="predicted"/>
<dbReference type="Proteomes" id="UP000262029">
    <property type="component" value="Chromosome"/>
</dbReference>
<organism evidence="2 3">
    <name type="scientific">Aliarcobacter skirrowii CCUG 10374</name>
    <dbReference type="NCBI Taxonomy" id="1032239"/>
    <lineage>
        <taxon>Bacteria</taxon>
        <taxon>Pseudomonadati</taxon>
        <taxon>Campylobacterota</taxon>
        <taxon>Epsilonproteobacteria</taxon>
        <taxon>Campylobacterales</taxon>
        <taxon>Arcobacteraceae</taxon>
        <taxon>Aliarcobacter</taxon>
    </lineage>
</organism>
<dbReference type="EMBL" id="CP032099">
    <property type="protein sequence ID" value="AXX84528.1"/>
    <property type="molecule type" value="Genomic_DNA"/>
</dbReference>
<evidence type="ECO:0000313" key="3">
    <source>
        <dbReference type="Proteomes" id="UP000262029"/>
    </source>
</evidence>
<dbReference type="AlphaFoldDB" id="A0AAD0SLX1"/>
<feature type="transmembrane region" description="Helical" evidence="1">
    <location>
        <begin position="132"/>
        <end position="157"/>
    </location>
</feature>
<sequence>MVTTHLMMKINSNILNFAKVFIFLNLCLSVYAILFQNTIWLLNLQVAFFSSLFVTIASFLSYRKNIKNRLSNIDDTNRFSADDRDKIDEIDDPYDLYSEYEELPESELTSDKIKEIIEEEKRKVKQNSIKNTVFSAGGFVSIYRVLGYVFLIFGFFALNNNNLFIPLAFIIGLGIVPIGVLFTKIKAWDIPTQKTSNNQQNQIEIPKK</sequence>
<gene>
    <name evidence="2" type="ORF">ASKIR_0703</name>
</gene>
<feature type="transmembrane region" description="Helical" evidence="1">
    <location>
        <begin position="163"/>
        <end position="182"/>
    </location>
</feature>
<accession>A0AAD0SLX1</accession>